<dbReference type="InterPro" id="IPR050599">
    <property type="entry name" value="VDCC_alpha-1_subunit"/>
</dbReference>
<dbReference type="AlphaFoldDB" id="A0A812J1C1"/>
<dbReference type="SUPFAM" id="SSF81324">
    <property type="entry name" value="Voltage-gated potassium channels"/>
    <property type="match status" value="1"/>
</dbReference>
<evidence type="ECO:0000256" key="12">
    <source>
        <dbReference type="ARBA" id="ARBA00023303"/>
    </source>
</evidence>
<dbReference type="Gene3D" id="1.20.120.350">
    <property type="entry name" value="Voltage-gated potassium channels. Chain C"/>
    <property type="match status" value="1"/>
</dbReference>
<keyword evidence="3" id="KW-0109">Calcium transport</keyword>
<dbReference type="EMBL" id="CAJNIZ010001644">
    <property type="protein sequence ID" value="CAE7196514.1"/>
    <property type="molecule type" value="Genomic_DNA"/>
</dbReference>
<evidence type="ECO:0000256" key="10">
    <source>
        <dbReference type="ARBA" id="ARBA00023136"/>
    </source>
</evidence>
<comment type="subcellular location">
    <subcellularLocation>
        <location evidence="1">Membrane</location>
        <topology evidence="1">Multi-pass membrane protein</topology>
    </subcellularLocation>
</comment>
<dbReference type="Gene3D" id="1.10.287.70">
    <property type="match status" value="1"/>
</dbReference>
<feature type="transmembrane region" description="Helical" evidence="14">
    <location>
        <begin position="324"/>
        <end position="344"/>
    </location>
</feature>
<evidence type="ECO:0000256" key="11">
    <source>
        <dbReference type="ARBA" id="ARBA00023180"/>
    </source>
</evidence>
<sequence length="773" mass="85580">MAAEIMNREAFAAVLDRSWAGFRQQLLDIYPVYSGVPSPKLEFAELSYLASNPASPASVASVLKDCSVISFPTSLQSVGGTPMISAKSGRSCDAENSDQVNPYHGDSAALLGSGLKDLNPAEAVKVKNRLRLRLGATSSNKLVSGRSLLDAVVALGLTTYHEDDMNDFVNHLADFVGLHFEQDVERRERRPSQSLNSLSMFRAPEDPFVLGKPKWSWPSGEISHGPHSLHSHHLPSRSMTKGMSHLPDGQATRTFNVVPAQALMDVFLSQEADIHKRIFGPRLMNQFRAMREILLAGDTNRLVAELTFVRINDLAAPPEPVHPLMYIEPLVAILIVLNGVMIGFQTDPAYENWSGWAYVDLAFQSCLLLEILFRMHLLRCRNYWWGTESYWNWFDLFLFGSGLADVLLQFTGDQQSDMAGTSLLRFCRLIRLVRIVKVSGLNMSVFRIKFMRDLRLMVKGLIAGVRTLALAFVLLFTVLYVISGFAAMTIGSSQTTVDIGLDGFFYNIPSSMFTAFRCFTGECIDNDGKPIHSKLADAFGLPFIAAYVASYMLVSMGIFNLILAVYVDITMKAAKENEAQTAEQYSREKMSTSAAPGRLDLKNTAVFTEELFLLIIQDRGVQKLMDELDLPPDRANLFEIIDADGSGTLQITELLHGLLKIRGEINKSDAVATLLATRAVQHMIGELKEDHKTNLLSLRSELLDELADVRKSHANSAQNLSKGGLQWAPNARRNPAEQRPQDLPATLKPKLPCKPSVCAEEDPPVPWTGPVAE</sequence>
<name>A0A812J1C1_SYMPI</name>
<dbReference type="InterPro" id="IPR018247">
    <property type="entry name" value="EF_Hand_1_Ca_BS"/>
</dbReference>
<evidence type="ECO:0000256" key="2">
    <source>
        <dbReference type="ARBA" id="ARBA00022448"/>
    </source>
</evidence>
<dbReference type="GO" id="GO:0098703">
    <property type="term" value="P:calcium ion import across plasma membrane"/>
    <property type="evidence" value="ECO:0007669"/>
    <property type="project" value="TreeGrafter"/>
</dbReference>
<feature type="transmembrane region" description="Helical" evidence="14">
    <location>
        <begin position="456"/>
        <end position="482"/>
    </location>
</feature>
<evidence type="ECO:0000256" key="4">
    <source>
        <dbReference type="ARBA" id="ARBA00022673"/>
    </source>
</evidence>
<keyword evidence="6" id="KW-0106">Calcium</keyword>
<gene>
    <name evidence="16" type="primary">Cacna1s</name>
    <name evidence="16" type="ORF">SPIL2461_LOCUS1653</name>
</gene>
<evidence type="ECO:0000259" key="15">
    <source>
        <dbReference type="Pfam" id="PF00520"/>
    </source>
</evidence>
<keyword evidence="5 14" id="KW-0812">Transmembrane</keyword>
<protein>
    <submittedName>
        <fullName evidence="16">Cacna1s protein</fullName>
    </submittedName>
</protein>
<evidence type="ECO:0000256" key="13">
    <source>
        <dbReference type="SAM" id="MobiDB-lite"/>
    </source>
</evidence>
<comment type="caution">
    <text evidence="16">The sequence shown here is derived from an EMBL/GenBank/DDBJ whole genome shotgun (WGS) entry which is preliminary data.</text>
</comment>
<keyword evidence="9" id="KW-0406">Ion transport</keyword>
<dbReference type="PANTHER" id="PTHR45628">
    <property type="entry name" value="VOLTAGE-DEPENDENT CALCIUM CHANNEL TYPE A SUBUNIT ALPHA-1"/>
    <property type="match status" value="1"/>
</dbReference>
<keyword evidence="7" id="KW-0851">Voltage-gated channel</keyword>
<evidence type="ECO:0000256" key="5">
    <source>
        <dbReference type="ARBA" id="ARBA00022692"/>
    </source>
</evidence>
<dbReference type="PROSITE" id="PS00018">
    <property type="entry name" value="EF_HAND_1"/>
    <property type="match status" value="1"/>
</dbReference>
<dbReference type="InterPro" id="IPR005821">
    <property type="entry name" value="Ion_trans_dom"/>
</dbReference>
<keyword evidence="12" id="KW-0407">Ion channel</keyword>
<dbReference type="PANTHER" id="PTHR45628:SF7">
    <property type="entry name" value="VOLTAGE-DEPENDENT CALCIUM CHANNEL TYPE A SUBUNIT ALPHA-1"/>
    <property type="match status" value="1"/>
</dbReference>
<feature type="transmembrane region" description="Helical" evidence="14">
    <location>
        <begin position="544"/>
        <end position="567"/>
    </location>
</feature>
<evidence type="ECO:0000256" key="6">
    <source>
        <dbReference type="ARBA" id="ARBA00022837"/>
    </source>
</evidence>
<evidence type="ECO:0000256" key="1">
    <source>
        <dbReference type="ARBA" id="ARBA00004141"/>
    </source>
</evidence>
<evidence type="ECO:0000256" key="14">
    <source>
        <dbReference type="SAM" id="Phobius"/>
    </source>
</evidence>
<keyword evidence="17" id="KW-1185">Reference proteome</keyword>
<evidence type="ECO:0000256" key="9">
    <source>
        <dbReference type="ARBA" id="ARBA00023065"/>
    </source>
</evidence>
<feature type="transmembrane region" description="Helical" evidence="14">
    <location>
        <begin position="356"/>
        <end position="378"/>
    </location>
</feature>
<organism evidence="16 17">
    <name type="scientific">Symbiodinium pilosum</name>
    <name type="common">Dinoflagellate</name>
    <dbReference type="NCBI Taxonomy" id="2952"/>
    <lineage>
        <taxon>Eukaryota</taxon>
        <taxon>Sar</taxon>
        <taxon>Alveolata</taxon>
        <taxon>Dinophyceae</taxon>
        <taxon>Suessiales</taxon>
        <taxon>Symbiodiniaceae</taxon>
        <taxon>Symbiodinium</taxon>
    </lineage>
</organism>
<feature type="domain" description="Ion transport" evidence="15">
    <location>
        <begin position="327"/>
        <end position="573"/>
    </location>
</feature>
<proteinExistence type="predicted"/>
<evidence type="ECO:0000313" key="17">
    <source>
        <dbReference type="Proteomes" id="UP000649617"/>
    </source>
</evidence>
<dbReference type="Pfam" id="PF00520">
    <property type="entry name" value="Ion_trans"/>
    <property type="match status" value="1"/>
</dbReference>
<accession>A0A812J1C1</accession>
<dbReference type="Proteomes" id="UP000649617">
    <property type="component" value="Unassembled WGS sequence"/>
</dbReference>
<evidence type="ECO:0000256" key="3">
    <source>
        <dbReference type="ARBA" id="ARBA00022568"/>
    </source>
</evidence>
<evidence type="ECO:0000313" key="16">
    <source>
        <dbReference type="EMBL" id="CAE7196514.1"/>
    </source>
</evidence>
<evidence type="ECO:0000256" key="7">
    <source>
        <dbReference type="ARBA" id="ARBA00022882"/>
    </source>
</evidence>
<keyword evidence="4" id="KW-0107">Calcium channel</keyword>
<keyword evidence="10 14" id="KW-0472">Membrane</keyword>
<keyword evidence="8 14" id="KW-1133">Transmembrane helix</keyword>
<keyword evidence="2" id="KW-0813">Transport</keyword>
<evidence type="ECO:0000256" key="8">
    <source>
        <dbReference type="ARBA" id="ARBA00022989"/>
    </source>
</evidence>
<dbReference type="InterPro" id="IPR027359">
    <property type="entry name" value="Volt_channel_dom_sf"/>
</dbReference>
<reference evidence="16" key="1">
    <citation type="submission" date="2021-02" db="EMBL/GenBank/DDBJ databases">
        <authorList>
            <person name="Dougan E. K."/>
            <person name="Rhodes N."/>
            <person name="Thang M."/>
            <person name="Chan C."/>
        </authorList>
    </citation>
    <scope>NUCLEOTIDE SEQUENCE</scope>
</reference>
<keyword evidence="11" id="KW-0325">Glycoprotein</keyword>
<dbReference type="GO" id="GO:0008331">
    <property type="term" value="F:high voltage-gated calcium channel activity"/>
    <property type="evidence" value="ECO:0007669"/>
    <property type="project" value="TreeGrafter"/>
</dbReference>
<dbReference type="OrthoDB" id="423211at2759"/>
<feature type="region of interest" description="Disordered" evidence="13">
    <location>
        <begin position="714"/>
        <end position="773"/>
    </location>
</feature>
<dbReference type="GO" id="GO:0005891">
    <property type="term" value="C:voltage-gated calcium channel complex"/>
    <property type="evidence" value="ECO:0007669"/>
    <property type="project" value="TreeGrafter"/>
</dbReference>